<comment type="caution">
    <text evidence="2">The sequence shown here is derived from an EMBL/GenBank/DDBJ whole genome shotgun (WGS) entry which is preliminary data.</text>
</comment>
<evidence type="ECO:0000313" key="2">
    <source>
        <dbReference type="EMBL" id="KAJ8043526.1"/>
    </source>
</evidence>
<sequence>MGSTSLKSSSFIFYINFKPKYSVKLRIKIQFNVQPSIIQPFRRLARKALPPRSRPVKLKLVPKQSRSKPNRSQMPAKLRPRQMP</sequence>
<evidence type="ECO:0000256" key="1">
    <source>
        <dbReference type="SAM" id="MobiDB-lite"/>
    </source>
</evidence>
<accession>A0A9Q1CDV6</accession>
<evidence type="ECO:0000313" key="3">
    <source>
        <dbReference type="Proteomes" id="UP001152320"/>
    </source>
</evidence>
<proteinExistence type="predicted"/>
<feature type="region of interest" description="Disordered" evidence="1">
    <location>
        <begin position="52"/>
        <end position="84"/>
    </location>
</feature>
<dbReference type="EMBL" id="JAIZAY010000004">
    <property type="protein sequence ID" value="KAJ8043526.1"/>
    <property type="molecule type" value="Genomic_DNA"/>
</dbReference>
<reference evidence="2" key="1">
    <citation type="submission" date="2021-10" db="EMBL/GenBank/DDBJ databases">
        <title>Tropical sea cucumber genome reveals ecological adaptation and Cuvierian tubules defense mechanism.</title>
        <authorList>
            <person name="Chen T."/>
        </authorList>
    </citation>
    <scope>NUCLEOTIDE SEQUENCE</scope>
    <source>
        <strain evidence="2">Nanhai2018</strain>
        <tissue evidence="2">Muscle</tissue>
    </source>
</reference>
<organism evidence="2 3">
    <name type="scientific">Holothuria leucospilota</name>
    <name type="common">Black long sea cucumber</name>
    <name type="synonym">Mertensiothuria leucospilota</name>
    <dbReference type="NCBI Taxonomy" id="206669"/>
    <lineage>
        <taxon>Eukaryota</taxon>
        <taxon>Metazoa</taxon>
        <taxon>Echinodermata</taxon>
        <taxon>Eleutherozoa</taxon>
        <taxon>Echinozoa</taxon>
        <taxon>Holothuroidea</taxon>
        <taxon>Aspidochirotacea</taxon>
        <taxon>Aspidochirotida</taxon>
        <taxon>Holothuriidae</taxon>
        <taxon>Holothuria</taxon>
    </lineage>
</organism>
<keyword evidence="3" id="KW-1185">Reference proteome</keyword>
<name>A0A9Q1CDV6_HOLLE</name>
<dbReference type="Proteomes" id="UP001152320">
    <property type="component" value="Chromosome 4"/>
</dbReference>
<protein>
    <submittedName>
        <fullName evidence="2">Uncharacterized protein</fullName>
    </submittedName>
</protein>
<dbReference type="AlphaFoldDB" id="A0A9Q1CDV6"/>
<gene>
    <name evidence="2" type="ORF">HOLleu_10645</name>
</gene>